<dbReference type="Proteomes" id="UP000623129">
    <property type="component" value="Unassembled WGS sequence"/>
</dbReference>
<evidence type="ECO:0000313" key="1">
    <source>
        <dbReference type="EMBL" id="KAF3342023.1"/>
    </source>
</evidence>
<proteinExistence type="predicted"/>
<organism evidence="1 2">
    <name type="scientific">Carex littledalei</name>
    <dbReference type="NCBI Taxonomy" id="544730"/>
    <lineage>
        <taxon>Eukaryota</taxon>
        <taxon>Viridiplantae</taxon>
        <taxon>Streptophyta</taxon>
        <taxon>Embryophyta</taxon>
        <taxon>Tracheophyta</taxon>
        <taxon>Spermatophyta</taxon>
        <taxon>Magnoliopsida</taxon>
        <taxon>Liliopsida</taxon>
        <taxon>Poales</taxon>
        <taxon>Cyperaceae</taxon>
        <taxon>Cyperoideae</taxon>
        <taxon>Cariceae</taxon>
        <taxon>Carex</taxon>
        <taxon>Carex subgen. Euthyceras</taxon>
    </lineage>
</organism>
<sequence>MSLFSAEPTLLTVISASHLCWLRFLPVMGQFLQLSWLLIDGDLVYRSRWFNYWRPHVNLVNWRNAKVLL</sequence>
<evidence type="ECO:0000313" key="2">
    <source>
        <dbReference type="Proteomes" id="UP000623129"/>
    </source>
</evidence>
<accession>A0A833RWW0</accession>
<reference evidence="1" key="1">
    <citation type="submission" date="2020-01" db="EMBL/GenBank/DDBJ databases">
        <title>Genome sequence of Kobresia littledalei, the first chromosome-level genome in the family Cyperaceae.</title>
        <authorList>
            <person name="Qu G."/>
        </authorList>
    </citation>
    <scope>NUCLEOTIDE SEQUENCE</scope>
    <source>
        <strain evidence="1">C.B.Clarke</strain>
        <tissue evidence="1">Leaf</tissue>
    </source>
</reference>
<comment type="caution">
    <text evidence="1">The sequence shown here is derived from an EMBL/GenBank/DDBJ whole genome shotgun (WGS) entry which is preliminary data.</text>
</comment>
<name>A0A833RWW0_9POAL</name>
<gene>
    <name evidence="1" type="ORF">FCM35_KLT00661</name>
</gene>
<dbReference type="EMBL" id="SWLB01000001">
    <property type="protein sequence ID" value="KAF3342023.1"/>
    <property type="molecule type" value="Genomic_DNA"/>
</dbReference>
<dbReference type="AlphaFoldDB" id="A0A833RWW0"/>
<keyword evidence="2" id="KW-1185">Reference proteome</keyword>
<protein>
    <submittedName>
        <fullName evidence="1">Uncharacterized protein</fullName>
    </submittedName>
</protein>